<dbReference type="Gene3D" id="2.30.30.40">
    <property type="entry name" value="SH3 Domains"/>
    <property type="match status" value="1"/>
</dbReference>
<dbReference type="SMART" id="SM00260">
    <property type="entry name" value="CheW"/>
    <property type="match status" value="1"/>
</dbReference>
<protein>
    <submittedName>
        <fullName evidence="2">Chemotaxis protein CheW</fullName>
    </submittedName>
</protein>
<dbReference type="InterPro" id="IPR036061">
    <property type="entry name" value="CheW-like_dom_sf"/>
</dbReference>
<dbReference type="PROSITE" id="PS50851">
    <property type="entry name" value="CHEW"/>
    <property type="match status" value="2"/>
</dbReference>
<dbReference type="InterPro" id="IPR002545">
    <property type="entry name" value="CheW-lke_dom"/>
</dbReference>
<proteinExistence type="predicted"/>
<gene>
    <name evidence="2" type="ORF">LIN78_13305</name>
</gene>
<accession>A0ABS8D8I6</accession>
<feature type="domain" description="CheW-like" evidence="1">
    <location>
        <begin position="11"/>
        <end position="145"/>
    </location>
</feature>
<keyword evidence="3" id="KW-1185">Reference proteome</keyword>
<dbReference type="PANTHER" id="PTHR22617">
    <property type="entry name" value="CHEMOTAXIS SENSOR HISTIDINE KINASE-RELATED"/>
    <property type="match status" value="1"/>
</dbReference>
<dbReference type="PANTHER" id="PTHR22617:SF23">
    <property type="entry name" value="CHEMOTAXIS PROTEIN CHEW"/>
    <property type="match status" value="1"/>
</dbReference>
<sequence length="520" mass="55576">MSEMAAVGQKEVLIGHFYVEGLHLALAMENLREVVPCSHIAALPTAQAGLLGAVDLRGVPVPVINLQAFLGQPYTPHAYESIVIVGDGKKLLGIVADGVGEVMKIQPIPISDKEGANLFTAAFSMQDGQVVSVISAARLFDMSGIPATDASQAMTKNHYAHADDQTFSVGEEASANHVMLMQSNGIPLALVSHVIYTIILNPTIHNSPIKTGYCLGTLDFNGHQIPVLDLLGVCQLANNVGTRLRQAFLVHVEDGYVAFMVDEIIDVVLLQHTEAVALPGLSFPKPECFLNAIPVSALPAESHAANASACGYYLQVNPSMLSSGKELEILARMNTPLSGSAKENSSDTDLRIRQQQNLIQMLSYDVGFEVASPVDQIAEMIPWNPDTSLLGLNCERAGLVINRGRSIPIYCLVHLLGFETKPPSATASILVIEEGDTVVGFAVPGLITIESGVYDKQHQSIAPDQFGRPGFGHLMIGNEMNQRMIGTLDLKAMAAFVKSDAFLSLQSAIKNQPVSPPVTA</sequence>
<comment type="caution">
    <text evidence="2">The sequence shown here is derived from an EMBL/GenBank/DDBJ whole genome shotgun (WGS) entry which is preliminary data.</text>
</comment>
<evidence type="ECO:0000313" key="2">
    <source>
        <dbReference type="EMBL" id="MCB6184520.1"/>
    </source>
</evidence>
<dbReference type="Pfam" id="PF01584">
    <property type="entry name" value="CheW"/>
    <property type="match status" value="3"/>
</dbReference>
<name>A0ABS8D8I6_9NEIS</name>
<dbReference type="SUPFAM" id="SSF50341">
    <property type="entry name" value="CheW-like"/>
    <property type="match status" value="3"/>
</dbReference>
<organism evidence="2 3">
    <name type="scientific">Leeia speluncae</name>
    <dbReference type="NCBI Taxonomy" id="2884804"/>
    <lineage>
        <taxon>Bacteria</taxon>
        <taxon>Pseudomonadati</taxon>
        <taxon>Pseudomonadota</taxon>
        <taxon>Betaproteobacteria</taxon>
        <taxon>Neisseriales</taxon>
        <taxon>Leeiaceae</taxon>
        <taxon>Leeia</taxon>
    </lineage>
</organism>
<evidence type="ECO:0000313" key="3">
    <source>
        <dbReference type="Proteomes" id="UP001165395"/>
    </source>
</evidence>
<feature type="domain" description="CheW-like" evidence="1">
    <location>
        <begin position="354"/>
        <end position="499"/>
    </location>
</feature>
<dbReference type="Gene3D" id="2.40.50.180">
    <property type="entry name" value="CheA-289, Domain 4"/>
    <property type="match status" value="3"/>
</dbReference>
<dbReference type="EMBL" id="JAJBZT010000007">
    <property type="protein sequence ID" value="MCB6184520.1"/>
    <property type="molecule type" value="Genomic_DNA"/>
</dbReference>
<dbReference type="RefSeq" id="WP_227181330.1">
    <property type="nucleotide sequence ID" value="NZ_JAJBZT010000007.1"/>
</dbReference>
<evidence type="ECO:0000259" key="1">
    <source>
        <dbReference type="PROSITE" id="PS50851"/>
    </source>
</evidence>
<dbReference type="InterPro" id="IPR039315">
    <property type="entry name" value="CheW"/>
</dbReference>
<dbReference type="Proteomes" id="UP001165395">
    <property type="component" value="Unassembled WGS sequence"/>
</dbReference>
<reference evidence="2" key="1">
    <citation type="submission" date="2021-10" db="EMBL/GenBank/DDBJ databases">
        <title>The complete genome sequence of Leeia sp. TBRC 13508.</title>
        <authorList>
            <person name="Charoenyingcharoen P."/>
            <person name="Yukphan P."/>
        </authorList>
    </citation>
    <scope>NUCLEOTIDE SEQUENCE</scope>
    <source>
        <strain evidence="2">TBRC 13508</strain>
    </source>
</reference>